<protein>
    <recommendedName>
        <fullName evidence="1">DUF551 domain-containing protein</fullName>
    </recommendedName>
</protein>
<dbReference type="RefSeq" id="WP_000581642.1">
    <property type="nucleotide sequence ID" value="NZ_CP196621.1"/>
</dbReference>
<evidence type="ECO:0000313" key="3">
    <source>
        <dbReference type="Proteomes" id="UP000044806"/>
    </source>
</evidence>
<evidence type="ECO:0000259" key="1">
    <source>
        <dbReference type="Pfam" id="PF04448"/>
    </source>
</evidence>
<gene>
    <name evidence="2" type="ORF">ERS013165_03717</name>
</gene>
<dbReference type="EMBL" id="CWOW01000039">
    <property type="protein sequence ID" value="CSB18208.1"/>
    <property type="molecule type" value="Genomic_DNA"/>
</dbReference>
<dbReference type="InterPro" id="IPR007539">
    <property type="entry name" value="DUF551"/>
</dbReference>
<accession>A0A655S5J8</accession>
<proteinExistence type="predicted"/>
<reference evidence="2 3" key="1">
    <citation type="submission" date="2015-07" db="EMBL/GenBank/DDBJ databases">
        <authorList>
            <consortium name="Pathogen Informatics"/>
        </authorList>
    </citation>
    <scope>NUCLEOTIDE SEQUENCE [LARGE SCALE GENOMIC DNA]</scope>
    <source>
        <strain evidence="2 3">A51</strain>
    </source>
</reference>
<dbReference type="Proteomes" id="UP000044806">
    <property type="component" value="Unassembled WGS sequence"/>
</dbReference>
<feature type="domain" description="DUF551" evidence="1">
    <location>
        <begin position="5"/>
        <end position="59"/>
    </location>
</feature>
<dbReference type="AlphaFoldDB" id="A0A655S5J8"/>
<dbReference type="Pfam" id="PF04448">
    <property type="entry name" value="DUF551"/>
    <property type="match status" value="1"/>
</dbReference>
<organism evidence="2 3">
    <name type="scientific">Vibrio cholerae</name>
    <dbReference type="NCBI Taxonomy" id="666"/>
    <lineage>
        <taxon>Bacteria</taxon>
        <taxon>Pseudomonadati</taxon>
        <taxon>Pseudomonadota</taxon>
        <taxon>Gammaproteobacteria</taxon>
        <taxon>Vibrionales</taxon>
        <taxon>Vibrionaceae</taxon>
        <taxon>Vibrio</taxon>
    </lineage>
</organism>
<evidence type="ECO:0000313" key="2">
    <source>
        <dbReference type="EMBL" id="CSB18208.1"/>
    </source>
</evidence>
<sequence>MIHMWVPIADELPEDGQDCKIMFKDETESTATYWSGLGIFCLTGVLTSFGGQEVTHWMPNN</sequence>
<name>A0A655S5J8_VIBCL</name>